<dbReference type="OrthoDB" id="361039at2759"/>
<dbReference type="Pfam" id="PF02969">
    <property type="entry name" value="TAF"/>
    <property type="match status" value="1"/>
</dbReference>
<evidence type="ECO:0000256" key="4">
    <source>
        <dbReference type="ARBA" id="ARBA00023163"/>
    </source>
</evidence>
<dbReference type="GO" id="GO:0000124">
    <property type="term" value="C:SAGA complex"/>
    <property type="evidence" value="ECO:0007669"/>
    <property type="project" value="InterPro"/>
</dbReference>
<dbReference type="FunFam" id="1.10.20.10:FF:000033">
    <property type="entry name" value="Transcription initiation factor TFIID complex subunit"/>
    <property type="match status" value="1"/>
</dbReference>
<sequence length="446" mass="49410">MSVWNPDNIRDVAESVGITSLSNDVTENLARDVEYRIAQVLEEALKFMRHGRRTLLTTQDISHALRVLNVEPLYGYESARPLRFGEASLGPGQPLFYVEDEEVDFEKLINAPLPKVPREVTFTAHWLAVEGVQPSIPQNPTSNESRNLELVSKGPNANPNLAAMSGNQNTTVKPLVKHILSKELQLYFEKVCSAFLDPSSEEYRTSAYSSLREDPGLHQLVPYFVQFISEKVTHSLNNIFVLTQVMRLAEAMIQNQSLYIDPYVSALVPPVLTCLVGRQFGGSNAELSEQFALRDLSAALLGMITKKYSHASHTLKPRIARSCLKNFLDPAKPFGTHYGAILGLHSIGGPDVVRELIVPNLKAYEKLVREAIIEEGPRRPEAEKVVSLILAVLATLQKDHTHLTNGDAAVVTDELRDRLAEKIGQLLASRIAEAGEVQLAHSILAQ</sequence>
<dbReference type="PANTHER" id="PTHR10221">
    <property type="entry name" value="TRANSCRIPTION INITIATION FACTOR TFIID SUBUNIT 6"/>
    <property type="match status" value="1"/>
</dbReference>
<dbReference type="SUPFAM" id="SSF48371">
    <property type="entry name" value="ARM repeat"/>
    <property type="match status" value="1"/>
</dbReference>
<dbReference type="GO" id="GO:0003713">
    <property type="term" value="F:transcription coactivator activity"/>
    <property type="evidence" value="ECO:0007669"/>
    <property type="project" value="TreeGrafter"/>
</dbReference>
<feature type="domain" description="TATA box binding protein associated factor (TAF) histone-like fold" evidence="8">
    <location>
        <begin position="3"/>
        <end position="66"/>
    </location>
</feature>
<keyword evidence="3" id="KW-0805">Transcription regulation</keyword>
<dbReference type="InterPro" id="IPR004823">
    <property type="entry name" value="TAF_TATA-bd_Histone-like_dom"/>
</dbReference>
<dbReference type="Pfam" id="PF07571">
    <property type="entry name" value="TAF6_C"/>
    <property type="match status" value="1"/>
</dbReference>
<evidence type="ECO:0000256" key="6">
    <source>
        <dbReference type="ARBA" id="ARBA00076308"/>
    </source>
</evidence>
<dbReference type="SMART" id="SM00803">
    <property type="entry name" value="TAF"/>
    <property type="match status" value="1"/>
</dbReference>
<gene>
    <name evidence="9" type="ORF">TRUGW13939_08366</name>
</gene>
<dbReference type="GO" id="GO:0046982">
    <property type="term" value="F:protein heterodimerization activity"/>
    <property type="evidence" value="ECO:0007669"/>
    <property type="project" value="InterPro"/>
</dbReference>
<keyword evidence="10" id="KW-1185">Reference proteome</keyword>
<accession>A0A7H8R4A9</accession>
<evidence type="ECO:0000256" key="7">
    <source>
        <dbReference type="ARBA" id="ARBA00093655"/>
    </source>
</evidence>
<name>A0A7H8R4A9_TALRU</name>
<dbReference type="GO" id="GO:0005669">
    <property type="term" value="C:transcription factor TFIID complex"/>
    <property type="evidence" value="ECO:0007669"/>
    <property type="project" value="InterPro"/>
</dbReference>
<dbReference type="EMBL" id="CP055901">
    <property type="protein sequence ID" value="QKX61219.1"/>
    <property type="molecule type" value="Genomic_DNA"/>
</dbReference>
<dbReference type="InterPro" id="IPR009072">
    <property type="entry name" value="Histone-fold"/>
</dbReference>
<dbReference type="CDD" id="cd08050">
    <property type="entry name" value="TAF6C"/>
    <property type="match status" value="1"/>
</dbReference>
<dbReference type="InterPro" id="IPR037796">
    <property type="entry name" value="TAF6"/>
</dbReference>
<dbReference type="GO" id="GO:0006325">
    <property type="term" value="P:chromatin organization"/>
    <property type="evidence" value="ECO:0007669"/>
    <property type="project" value="UniProtKB-ARBA"/>
</dbReference>
<organism evidence="9 10">
    <name type="scientific">Talaromyces rugulosus</name>
    <name type="common">Penicillium rugulosum</name>
    <dbReference type="NCBI Taxonomy" id="121627"/>
    <lineage>
        <taxon>Eukaryota</taxon>
        <taxon>Fungi</taxon>
        <taxon>Dikarya</taxon>
        <taxon>Ascomycota</taxon>
        <taxon>Pezizomycotina</taxon>
        <taxon>Eurotiomycetes</taxon>
        <taxon>Eurotiomycetidae</taxon>
        <taxon>Eurotiales</taxon>
        <taxon>Trichocomaceae</taxon>
        <taxon>Talaromyces</taxon>
        <taxon>Talaromyces sect. Islandici</taxon>
    </lineage>
</organism>
<dbReference type="RefSeq" id="XP_035347394.1">
    <property type="nucleotide sequence ID" value="XM_035491501.1"/>
</dbReference>
<dbReference type="GO" id="GO:0051123">
    <property type="term" value="P:RNA polymerase II preinitiation complex assembly"/>
    <property type="evidence" value="ECO:0007669"/>
    <property type="project" value="TreeGrafter"/>
</dbReference>
<evidence type="ECO:0000313" key="9">
    <source>
        <dbReference type="EMBL" id="QKX61219.1"/>
    </source>
</evidence>
<keyword evidence="5" id="KW-0539">Nucleus</keyword>
<dbReference type="AlphaFoldDB" id="A0A7H8R4A9"/>
<evidence type="ECO:0000256" key="2">
    <source>
        <dbReference type="ARBA" id="ARBA00007688"/>
    </source>
</evidence>
<dbReference type="FunFam" id="1.25.40.770:FF:000003">
    <property type="entry name" value="Transcription initiation factor TFIID complex subunit"/>
    <property type="match status" value="1"/>
</dbReference>
<dbReference type="GO" id="GO:0046695">
    <property type="term" value="C:SLIK (SAGA-like) complex"/>
    <property type="evidence" value="ECO:0007669"/>
    <property type="project" value="InterPro"/>
</dbReference>
<protein>
    <recommendedName>
        <fullName evidence="6">TBP-associated factor 6</fullName>
    </recommendedName>
    <alternativeName>
        <fullName evidence="7">Transcription initiation factor TFIID subunit 6</fullName>
    </alternativeName>
</protein>
<keyword evidence="4" id="KW-0804">Transcription</keyword>
<dbReference type="InterPro" id="IPR046344">
    <property type="entry name" value="TAF6_C_sf"/>
</dbReference>
<evidence type="ECO:0000256" key="5">
    <source>
        <dbReference type="ARBA" id="ARBA00023242"/>
    </source>
</evidence>
<evidence type="ECO:0000259" key="8">
    <source>
        <dbReference type="SMART" id="SM00803"/>
    </source>
</evidence>
<reference evidence="10" key="1">
    <citation type="submission" date="2020-06" db="EMBL/GenBank/DDBJ databases">
        <title>A chromosome-scale genome assembly of Talaromyces rugulosus W13939.</title>
        <authorList>
            <person name="Wang B."/>
            <person name="Guo L."/>
            <person name="Ye K."/>
            <person name="Wang L."/>
        </authorList>
    </citation>
    <scope>NUCLEOTIDE SEQUENCE [LARGE SCALE GENOMIC DNA]</scope>
    <source>
        <strain evidence="10">W13939</strain>
    </source>
</reference>
<dbReference type="Proteomes" id="UP000509510">
    <property type="component" value="Chromosome IV"/>
</dbReference>
<dbReference type="Gene3D" id="1.25.40.770">
    <property type="entry name" value="TAF6, C-terminal HEAT repeat domain"/>
    <property type="match status" value="1"/>
</dbReference>
<comment type="subcellular location">
    <subcellularLocation>
        <location evidence="1">Nucleus</location>
    </subcellularLocation>
</comment>
<dbReference type="InterPro" id="IPR016024">
    <property type="entry name" value="ARM-type_fold"/>
</dbReference>
<dbReference type="PANTHER" id="PTHR10221:SF9">
    <property type="entry name" value="TRANSCRIPTION INITIATION FACTOR TFIID SUBUNIT 6"/>
    <property type="match status" value="1"/>
</dbReference>
<dbReference type="KEGG" id="trg:TRUGW13939_08366"/>
<dbReference type="GO" id="GO:0016251">
    <property type="term" value="F:RNA polymerase II general transcription initiation factor activity"/>
    <property type="evidence" value="ECO:0007669"/>
    <property type="project" value="InterPro"/>
</dbReference>
<dbReference type="InterPro" id="IPR011442">
    <property type="entry name" value="TAF6_C"/>
</dbReference>
<evidence type="ECO:0000256" key="1">
    <source>
        <dbReference type="ARBA" id="ARBA00004123"/>
    </source>
</evidence>
<evidence type="ECO:0000256" key="3">
    <source>
        <dbReference type="ARBA" id="ARBA00023015"/>
    </source>
</evidence>
<comment type="similarity">
    <text evidence="2">Belongs to the TAF6 family.</text>
</comment>
<proteinExistence type="inferred from homology"/>
<evidence type="ECO:0000313" key="10">
    <source>
        <dbReference type="Proteomes" id="UP000509510"/>
    </source>
</evidence>
<dbReference type="Gene3D" id="1.10.20.10">
    <property type="entry name" value="Histone, subunit A"/>
    <property type="match status" value="1"/>
</dbReference>
<dbReference type="SUPFAM" id="SSF47113">
    <property type="entry name" value="Histone-fold"/>
    <property type="match status" value="1"/>
</dbReference>
<dbReference type="CDD" id="cd22931">
    <property type="entry name" value="HFD_TAF6"/>
    <property type="match status" value="1"/>
</dbReference>
<dbReference type="GeneID" id="55995855"/>